<dbReference type="EMBL" id="MH785236">
    <property type="protein sequence ID" value="AYK27939.1"/>
    <property type="molecule type" value="Genomic_DNA"/>
</dbReference>
<sequence length="170" mass="19739">MDITLKFIIIIISFVLLSVIISDRKNKFLFLNALIIFLLFSIMSYISLFLSSLLLVCIFGILNIELGNFFVLGIVIIFFAGSIQLLLFKLVLKKVNFEIKYALIIEHLIQWILIYLVIYQTTSQKILYDRESMTKLEITSFLDISSINILILPTFIVTWITIFSLRIKDT</sequence>
<feature type="transmembrane region" description="Helical" evidence="1">
    <location>
        <begin position="68"/>
        <end position="87"/>
    </location>
</feature>
<feature type="transmembrane region" description="Helical" evidence="1">
    <location>
        <begin position="6"/>
        <end position="22"/>
    </location>
</feature>
<keyword evidence="1" id="KW-0812">Transmembrane</keyword>
<feature type="transmembrane region" description="Helical" evidence="1">
    <location>
        <begin position="99"/>
        <end position="118"/>
    </location>
</feature>
<geneLocation type="plasmid" evidence="2">
    <name>pPH1-1</name>
</geneLocation>
<gene>
    <name evidence="2" type="ORF">D0Y80_l00145</name>
</gene>
<name>A0A499S2D1_STAAU</name>
<reference evidence="2" key="1">
    <citation type="journal article" date="2019" name="Front. Microbiol.">
        <title>Prevalence of Antibiotic and Heavy Metal Resistance Determinants and Virulence-Related Genetic Elements in Plasmids of Staphylococcus aureus.</title>
        <authorList>
            <person name="Bukowski M."/>
            <person name="Piwowarczyk R."/>
            <person name="Madry A."/>
            <person name="Zagorski-Przybylo R."/>
            <person name="Hydzik M."/>
            <person name="Wladyka B."/>
        </authorList>
    </citation>
    <scope>NUCLEOTIDE SEQUENCE</scope>
    <source>
        <strain evidence="2">Ph1</strain>
        <plasmid evidence="2">pPH1-1</plasmid>
    </source>
</reference>
<keyword evidence="1" id="KW-1133">Transmembrane helix</keyword>
<feature type="transmembrane region" description="Helical" evidence="1">
    <location>
        <begin position="138"/>
        <end position="165"/>
    </location>
</feature>
<dbReference type="RefSeq" id="WP_031838161.1">
    <property type="nucleotide sequence ID" value="NZ_CP011871.1"/>
</dbReference>
<evidence type="ECO:0000313" key="2">
    <source>
        <dbReference type="EMBL" id="AYK27939.1"/>
    </source>
</evidence>
<keyword evidence="1" id="KW-0472">Membrane</keyword>
<proteinExistence type="predicted"/>
<accession>A0A499S2D1</accession>
<dbReference type="AlphaFoldDB" id="A0A499S2D1"/>
<keyword evidence="2" id="KW-0614">Plasmid</keyword>
<protein>
    <submittedName>
        <fullName evidence="2">Uncharacterized protein</fullName>
    </submittedName>
</protein>
<organism evidence="2">
    <name type="scientific">Staphylococcus aureus</name>
    <dbReference type="NCBI Taxonomy" id="1280"/>
    <lineage>
        <taxon>Bacteria</taxon>
        <taxon>Bacillati</taxon>
        <taxon>Bacillota</taxon>
        <taxon>Bacilli</taxon>
        <taxon>Bacillales</taxon>
        <taxon>Staphylococcaceae</taxon>
        <taxon>Staphylococcus</taxon>
    </lineage>
</organism>
<evidence type="ECO:0000256" key="1">
    <source>
        <dbReference type="SAM" id="Phobius"/>
    </source>
</evidence>
<feature type="transmembrane region" description="Helical" evidence="1">
    <location>
        <begin position="29"/>
        <end position="62"/>
    </location>
</feature>